<proteinExistence type="predicted"/>
<gene>
    <name evidence="2" type="ORF">K0504_00005</name>
</gene>
<organism evidence="2 3">
    <name type="scientific">Neiella holothuriorum</name>
    <dbReference type="NCBI Taxonomy" id="2870530"/>
    <lineage>
        <taxon>Bacteria</taxon>
        <taxon>Pseudomonadati</taxon>
        <taxon>Pseudomonadota</taxon>
        <taxon>Gammaproteobacteria</taxon>
        <taxon>Alteromonadales</taxon>
        <taxon>Echinimonadaceae</taxon>
        <taxon>Neiella</taxon>
    </lineage>
</organism>
<dbReference type="SUPFAM" id="SSF53850">
    <property type="entry name" value="Periplasmic binding protein-like II"/>
    <property type="match status" value="1"/>
</dbReference>
<keyword evidence="1" id="KW-0732">Signal</keyword>
<comment type="caution">
    <text evidence="2">The sequence shown here is derived from an EMBL/GenBank/DDBJ whole genome shotgun (WGS) entry which is preliminary data.</text>
</comment>
<protein>
    <submittedName>
        <fullName evidence="2">Transporter substrate-binding domain-containing protein</fullName>
    </submittedName>
</protein>
<evidence type="ECO:0000313" key="2">
    <source>
        <dbReference type="EMBL" id="MBW8189400.1"/>
    </source>
</evidence>
<dbReference type="Proteomes" id="UP001166251">
    <property type="component" value="Unassembled WGS sequence"/>
</dbReference>
<feature type="signal peptide" evidence="1">
    <location>
        <begin position="1"/>
        <end position="20"/>
    </location>
</feature>
<keyword evidence="3" id="KW-1185">Reference proteome</keyword>
<accession>A0ABS7EAQ2</accession>
<dbReference type="EMBL" id="JAHZSS010000001">
    <property type="protein sequence ID" value="MBW8189400.1"/>
    <property type="molecule type" value="Genomic_DNA"/>
</dbReference>
<dbReference type="RefSeq" id="WP_220102093.1">
    <property type="nucleotide sequence ID" value="NZ_JAHZSS010000001.1"/>
</dbReference>
<evidence type="ECO:0000313" key="3">
    <source>
        <dbReference type="Proteomes" id="UP001166251"/>
    </source>
</evidence>
<reference evidence="2" key="1">
    <citation type="submission" date="2021-07" db="EMBL/GenBank/DDBJ databases">
        <title>Neiella marina sp. nov., isolated from the intestinal content of sea cucumber Apostichopus japonicus.</title>
        <authorList>
            <person name="Bai X."/>
        </authorList>
    </citation>
    <scope>NUCLEOTIDE SEQUENCE</scope>
    <source>
        <strain evidence="2">126</strain>
    </source>
</reference>
<name>A0ABS7EAQ2_9GAMM</name>
<sequence length="296" mass="33704">MSVRTSLVILLLVLAKPAFCADVLKLVSPSAGSGKSQDYKHELLTRAMVLSEPEFGDFIVEKRRIDMKPKRALTLMQTGELMNVAVIAANDDWSQETLPVHVPVRGGTLSYRLLLINEQDLPAFANVNNVHQLKQLTAGLQDDWLTTKSFESAGLTLMTSHNFEGLFSMLQSKRVDYVPRAIYEIYDELDRRQVRYPDMVIEPTLLLHVPMVSFAYVSPQYPRLNKRLSLGLTRLADSGELMRIFNKYYAEEFARAQLKSRKVIDVSSDFFENPTSFEAAHVWQLHESRPINIVNK</sequence>
<feature type="chain" id="PRO_5045328895" evidence="1">
    <location>
        <begin position="21"/>
        <end position="296"/>
    </location>
</feature>
<evidence type="ECO:0000256" key="1">
    <source>
        <dbReference type="SAM" id="SignalP"/>
    </source>
</evidence>